<organism evidence="1 2">
    <name type="scientific">Homarus americanus</name>
    <name type="common">American lobster</name>
    <dbReference type="NCBI Taxonomy" id="6706"/>
    <lineage>
        <taxon>Eukaryota</taxon>
        <taxon>Metazoa</taxon>
        <taxon>Ecdysozoa</taxon>
        <taxon>Arthropoda</taxon>
        <taxon>Crustacea</taxon>
        <taxon>Multicrustacea</taxon>
        <taxon>Malacostraca</taxon>
        <taxon>Eumalacostraca</taxon>
        <taxon>Eucarida</taxon>
        <taxon>Decapoda</taxon>
        <taxon>Pleocyemata</taxon>
        <taxon>Astacidea</taxon>
        <taxon>Nephropoidea</taxon>
        <taxon>Nephropidae</taxon>
        <taxon>Homarus</taxon>
    </lineage>
</organism>
<dbReference type="EMBL" id="JAHLQT010008528">
    <property type="protein sequence ID" value="KAG7173929.1"/>
    <property type="molecule type" value="Genomic_DNA"/>
</dbReference>
<gene>
    <name evidence="1" type="ORF">Hamer_G021545</name>
</gene>
<comment type="caution">
    <text evidence="1">The sequence shown here is derived from an EMBL/GenBank/DDBJ whole genome shotgun (WGS) entry which is preliminary data.</text>
</comment>
<protein>
    <submittedName>
        <fullName evidence="1">Uncharacterized protein</fullName>
    </submittedName>
</protein>
<evidence type="ECO:0000313" key="2">
    <source>
        <dbReference type="Proteomes" id="UP000747542"/>
    </source>
</evidence>
<name>A0A8J5N6F9_HOMAM</name>
<evidence type="ECO:0000313" key="1">
    <source>
        <dbReference type="EMBL" id="KAG7173929.1"/>
    </source>
</evidence>
<accession>A0A8J5N6F9</accession>
<sequence length="89" mass="9886">MSHTKITGQGLSDRRITKNISQRITTTLGEGRCLYTLPQAPHTTTHTLYGTIRTARGENSCRTVDESRMRVLLTAREGRNPVCGRTVVS</sequence>
<keyword evidence="2" id="KW-1185">Reference proteome</keyword>
<dbReference type="AlphaFoldDB" id="A0A8J5N6F9"/>
<proteinExistence type="predicted"/>
<dbReference type="Proteomes" id="UP000747542">
    <property type="component" value="Unassembled WGS sequence"/>
</dbReference>
<reference evidence="1" key="1">
    <citation type="journal article" date="2021" name="Sci. Adv.">
        <title>The American lobster genome reveals insights on longevity, neural, and immune adaptations.</title>
        <authorList>
            <person name="Polinski J.M."/>
            <person name="Zimin A.V."/>
            <person name="Clark K.F."/>
            <person name="Kohn A.B."/>
            <person name="Sadowski N."/>
            <person name="Timp W."/>
            <person name="Ptitsyn A."/>
            <person name="Khanna P."/>
            <person name="Romanova D.Y."/>
            <person name="Williams P."/>
            <person name="Greenwood S.J."/>
            <person name="Moroz L.L."/>
            <person name="Walt D.R."/>
            <person name="Bodnar A.G."/>
        </authorList>
    </citation>
    <scope>NUCLEOTIDE SEQUENCE</scope>
    <source>
        <strain evidence="1">GMGI-L3</strain>
    </source>
</reference>